<protein>
    <submittedName>
        <fullName evidence="3">Uncharacterized protein</fullName>
    </submittedName>
</protein>
<feature type="transmembrane region" description="Helical" evidence="2">
    <location>
        <begin position="110"/>
        <end position="136"/>
    </location>
</feature>
<keyword evidence="2" id="KW-1133">Transmembrane helix</keyword>
<organism evidence="3 4">
    <name type="scientific">Mycena indigotica</name>
    <dbReference type="NCBI Taxonomy" id="2126181"/>
    <lineage>
        <taxon>Eukaryota</taxon>
        <taxon>Fungi</taxon>
        <taxon>Dikarya</taxon>
        <taxon>Basidiomycota</taxon>
        <taxon>Agaricomycotina</taxon>
        <taxon>Agaricomycetes</taxon>
        <taxon>Agaricomycetidae</taxon>
        <taxon>Agaricales</taxon>
        <taxon>Marasmiineae</taxon>
        <taxon>Mycenaceae</taxon>
        <taxon>Mycena</taxon>
    </lineage>
</organism>
<dbReference type="EMBL" id="JACAZF010000005">
    <property type="protein sequence ID" value="KAF7303492.1"/>
    <property type="molecule type" value="Genomic_DNA"/>
</dbReference>
<reference evidence="3" key="1">
    <citation type="submission" date="2020-05" db="EMBL/GenBank/DDBJ databases">
        <title>Mycena genomes resolve the evolution of fungal bioluminescence.</title>
        <authorList>
            <person name="Tsai I.J."/>
        </authorList>
    </citation>
    <scope>NUCLEOTIDE SEQUENCE</scope>
    <source>
        <strain evidence="3">171206Taipei</strain>
    </source>
</reference>
<evidence type="ECO:0000256" key="1">
    <source>
        <dbReference type="SAM" id="MobiDB-lite"/>
    </source>
</evidence>
<sequence length="201" mass="21553">MAVVADSAGSQTAAECHNNRGTAPECARTQEDERPSSRLSGAATACPDQDIRLLVLLCGHTEPSDSLSHHPQALPVRRSSSSTPISPMPTVRSIIVAAAHDDKHPTLAKIGWIISFSIFAAFVLLVFCCACGCCSCRCRRSRTRRQTIISPSATVATQNDAPPPRYLAPPPLKYSTTAVAKAESALPLYPPPAYPRPEHLR</sequence>
<name>A0A8H6SSC1_9AGAR</name>
<evidence type="ECO:0000313" key="3">
    <source>
        <dbReference type="EMBL" id="KAF7303492.1"/>
    </source>
</evidence>
<evidence type="ECO:0000313" key="4">
    <source>
        <dbReference type="Proteomes" id="UP000636479"/>
    </source>
</evidence>
<evidence type="ECO:0000256" key="2">
    <source>
        <dbReference type="SAM" id="Phobius"/>
    </source>
</evidence>
<accession>A0A8H6SSC1</accession>
<feature type="region of interest" description="Disordered" evidence="1">
    <location>
        <begin position="64"/>
        <end position="85"/>
    </location>
</feature>
<feature type="compositionally biased region" description="Low complexity" evidence="1">
    <location>
        <begin position="75"/>
        <end position="85"/>
    </location>
</feature>
<keyword evidence="2" id="KW-0812">Transmembrane</keyword>
<keyword evidence="4" id="KW-1185">Reference proteome</keyword>
<gene>
    <name evidence="3" type="ORF">MIND_00578200</name>
</gene>
<dbReference type="GeneID" id="59345059"/>
<comment type="caution">
    <text evidence="3">The sequence shown here is derived from an EMBL/GenBank/DDBJ whole genome shotgun (WGS) entry which is preliminary data.</text>
</comment>
<dbReference type="Proteomes" id="UP000636479">
    <property type="component" value="Unassembled WGS sequence"/>
</dbReference>
<proteinExistence type="predicted"/>
<dbReference type="RefSeq" id="XP_037220464.1">
    <property type="nucleotide sequence ID" value="XM_037362543.1"/>
</dbReference>
<keyword evidence="2" id="KW-0472">Membrane</keyword>
<dbReference type="AlphaFoldDB" id="A0A8H6SSC1"/>
<feature type="region of interest" description="Disordered" evidence="1">
    <location>
        <begin position="1"/>
        <end position="43"/>
    </location>
</feature>